<name>A0ACB8FUN2_9SAUR</name>
<evidence type="ECO:0000313" key="2">
    <source>
        <dbReference type="Proteomes" id="UP000827872"/>
    </source>
</evidence>
<keyword evidence="2" id="KW-1185">Reference proteome</keyword>
<reference evidence="1" key="1">
    <citation type="submission" date="2021-08" db="EMBL/GenBank/DDBJ databases">
        <title>The first chromosome-level gecko genome reveals the dynamic sex chromosomes of Neotropical dwarf geckos (Sphaerodactylidae: Sphaerodactylus).</title>
        <authorList>
            <person name="Pinto B.J."/>
            <person name="Keating S.E."/>
            <person name="Gamble T."/>
        </authorList>
    </citation>
    <scope>NUCLEOTIDE SEQUENCE</scope>
    <source>
        <strain evidence="1">TG3544</strain>
    </source>
</reference>
<dbReference type="EMBL" id="CM037624">
    <property type="protein sequence ID" value="KAH8010893.1"/>
    <property type="molecule type" value="Genomic_DNA"/>
</dbReference>
<protein>
    <submittedName>
        <fullName evidence="1">Uncharacterized protein</fullName>
    </submittedName>
</protein>
<organism evidence="1 2">
    <name type="scientific">Sphaerodactylus townsendi</name>
    <dbReference type="NCBI Taxonomy" id="933632"/>
    <lineage>
        <taxon>Eukaryota</taxon>
        <taxon>Metazoa</taxon>
        <taxon>Chordata</taxon>
        <taxon>Craniata</taxon>
        <taxon>Vertebrata</taxon>
        <taxon>Euteleostomi</taxon>
        <taxon>Lepidosauria</taxon>
        <taxon>Squamata</taxon>
        <taxon>Bifurcata</taxon>
        <taxon>Gekkota</taxon>
        <taxon>Sphaerodactylidae</taxon>
        <taxon>Sphaerodactylus</taxon>
    </lineage>
</organism>
<comment type="caution">
    <text evidence="1">The sequence shown here is derived from an EMBL/GenBank/DDBJ whole genome shotgun (WGS) entry which is preliminary data.</text>
</comment>
<proteinExistence type="predicted"/>
<sequence length="101" mass="11800">MSENTSELKYLVNVTQNDHLVRYLKDFLQNCIGRHKLEIFQSCYSLLKNVITTSVCASRIKKWLHFNLARCCTLSVVNDTKTFPHRTSFLRQLLLLQSPPQ</sequence>
<gene>
    <name evidence="1" type="ORF">K3G42_015725</name>
</gene>
<dbReference type="Proteomes" id="UP000827872">
    <property type="component" value="Linkage Group LG11"/>
</dbReference>
<evidence type="ECO:0000313" key="1">
    <source>
        <dbReference type="EMBL" id="KAH8010893.1"/>
    </source>
</evidence>
<accession>A0ACB8FUN2</accession>